<dbReference type="InterPro" id="IPR005101">
    <property type="entry name" value="Cryptochr/Photolyase_FAD-bd"/>
</dbReference>
<evidence type="ECO:0000256" key="7">
    <source>
        <dbReference type="ARBA" id="ARBA00022801"/>
    </source>
</evidence>
<name>A0A432WXB9_9GAMM</name>
<proteinExistence type="inferred from homology"/>
<dbReference type="InterPro" id="IPR014729">
    <property type="entry name" value="Rossmann-like_a/b/a_fold"/>
</dbReference>
<protein>
    <recommendedName>
        <fullName evidence="4">Deoxyribodipyrimidine photo-lyase</fullName>
        <ecNumber evidence="3">4.1.99.3</ecNumber>
    </recommendedName>
    <alternativeName>
        <fullName evidence="10">DNA photolyase</fullName>
    </alternativeName>
    <alternativeName>
        <fullName evidence="13">Photoreactivating enzyme</fullName>
    </alternativeName>
</protein>
<evidence type="ECO:0000256" key="4">
    <source>
        <dbReference type="ARBA" id="ARBA00014046"/>
    </source>
</evidence>
<dbReference type="PANTHER" id="PTHR11455">
    <property type="entry name" value="CRYPTOCHROME"/>
    <property type="match status" value="1"/>
</dbReference>
<feature type="binding site" evidence="14">
    <location>
        <position position="288"/>
    </location>
    <ligand>
        <name>FAD</name>
        <dbReference type="ChEBI" id="CHEBI:57692"/>
    </ligand>
</feature>
<dbReference type="PROSITE" id="PS51645">
    <property type="entry name" value="PHR_CRY_ALPHA_BETA"/>
    <property type="match status" value="1"/>
</dbReference>
<dbReference type="InterPro" id="IPR036155">
    <property type="entry name" value="Crypto/Photolyase_N_sf"/>
</dbReference>
<comment type="catalytic activity">
    <reaction evidence="11">
        <text>cyclobutadipyrimidine (in DNA) = 2 pyrimidine residues (in DNA).</text>
        <dbReference type="EC" id="4.1.99.3"/>
    </reaction>
</comment>
<dbReference type="Pfam" id="PF00875">
    <property type="entry name" value="DNA_photolyase"/>
    <property type="match status" value="1"/>
</dbReference>
<evidence type="ECO:0000256" key="15">
    <source>
        <dbReference type="PIRSR" id="PIRSR602081-2"/>
    </source>
</evidence>
<evidence type="ECO:0000259" key="18">
    <source>
        <dbReference type="PROSITE" id="PS51645"/>
    </source>
</evidence>
<feature type="binding site" evidence="14">
    <location>
        <begin position="249"/>
        <end position="253"/>
    </location>
    <ligand>
        <name>FAD</name>
        <dbReference type="ChEBI" id="CHEBI:57692"/>
    </ligand>
</feature>
<evidence type="ECO:0000256" key="13">
    <source>
        <dbReference type="ARBA" id="ARBA00083107"/>
    </source>
</evidence>
<dbReference type="PANTHER" id="PTHR11455:SF9">
    <property type="entry name" value="CRYPTOCHROME CIRCADIAN CLOCK 5 ISOFORM X1"/>
    <property type="match status" value="1"/>
</dbReference>
<feature type="site" description="Electron transfer via tryptophanyl radical" evidence="15">
    <location>
        <position position="323"/>
    </location>
</feature>
<feature type="site" description="Electron transfer via tryptophanyl radical" evidence="15">
    <location>
        <position position="399"/>
    </location>
</feature>
<evidence type="ECO:0000256" key="11">
    <source>
        <dbReference type="ARBA" id="ARBA00033999"/>
    </source>
</evidence>
<dbReference type="Gene3D" id="1.25.40.80">
    <property type="match status" value="1"/>
</dbReference>
<comment type="cofactor">
    <cofactor evidence="14">
        <name>FAD</name>
        <dbReference type="ChEBI" id="CHEBI:57692"/>
    </cofactor>
    <text evidence="14">Binds 1 FAD per subunit.</text>
</comment>
<dbReference type="GO" id="GO:0071949">
    <property type="term" value="F:FAD binding"/>
    <property type="evidence" value="ECO:0007669"/>
    <property type="project" value="TreeGrafter"/>
</dbReference>
<evidence type="ECO:0000256" key="3">
    <source>
        <dbReference type="ARBA" id="ARBA00013149"/>
    </source>
</evidence>
<evidence type="ECO:0000313" key="19">
    <source>
        <dbReference type="EMBL" id="RUO38438.1"/>
    </source>
</evidence>
<keyword evidence="7" id="KW-0378">Hydrolase</keyword>
<dbReference type="InterPro" id="IPR006050">
    <property type="entry name" value="DNA_photolyase_N"/>
</dbReference>
<sequence>MTALVWFRQDLRLLDNDAVLQACENHDAVRFLVTPTLSQYADHHWSRIKWDLYQRQLNALGDDLAEMGCSLEVAALDYFSDCGPFLQAYCDEHQITDIYVNREYALDEVCRDAKVIELLQKQNERTTTVHQFDSNLLVPPEQIKNGKGEYYKVFTPFFKVWLKHLRQSGVAAPYGRDKLAREGVGKFEHAKLSLPKGESRIPDTDSAELANSKDWPVGEANIRKKAQTFVRELVDDYKGNRDFPAVAGTSTLSAYFEIGALSPRVAAHLLQKTSPEFPEGLSEGAYTWLSELAWREFYQHLMFHEPRLAKGEPFQAEQAAFPWRNDAKQFLAWCNGRTGFPIVDAGMRQLNTTGWMHNRVRMIVASFLVKDLHINWQWGEQYFMQRLVDGSFPANNGGWQWSAGTGTDAAPYFRVFNPTSQSEKFDPDGDYIRKWVKELKDVPKKHIHNPHAYLEQSVQQQGMFNSNEEDQTRYPKPIVDHKHARETFISTFKQVKNTSE</sequence>
<dbReference type="InterPro" id="IPR003653">
    <property type="entry name" value="Peptidase_C48_C"/>
</dbReference>
<evidence type="ECO:0000256" key="14">
    <source>
        <dbReference type="PIRSR" id="PIRSR602081-1"/>
    </source>
</evidence>
<gene>
    <name evidence="19" type="ORF">CWE13_02005</name>
</gene>
<evidence type="ECO:0000313" key="20">
    <source>
        <dbReference type="Proteomes" id="UP000286934"/>
    </source>
</evidence>
<evidence type="ECO:0000256" key="2">
    <source>
        <dbReference type="ARBA" id="ARBA00005862"/>
    </source>
</evidence>
<dbReference type="Pfam" id="PF03441">
    <property type="entry name" value="FAD_binding_7"/>
    <property type="match status" value="1"/>
</dbReference>
<evidence type="ECO:0000256" key="8">
    <source>
        <dbReference type="ARBA" id="ARBA00022827"/>
    </source>
</evidence>
<keyword evidence="5 14" id="KW-0285">Flavoprotein</keyword>
<accession>A0A432WXB9</accession>
<dbReference type="PROSITE" id="PS00394">
    <property type="entry name" value="DNA_PHOTOLYASES_1_1"/>
    <property type="match status" value="1"/>
</dbReference>
<dbReference type="GO" id="GO:0008234">
    <property type="term" value="F:cysteine-type peptidase activity"/>
    <property type="evidence" value="ECO:0007669"/>
    <property type="project" value="InterPro"/>
</dbReference>
<dbReference type="FunFam" id="1.10.579.10:FF:000003">
    <property type="entry name" value="Deoxyribodipyrimidine photo-lyase"/>
    <property type="match status" value="1"/>
</dbReference>
<dbReference type="EMBL" id="PIPP01000001">
    <property type="protein sequence ID" value="RUO38438.1"/>
    <property type="molecule type" value="Genomic_DNA"/>
</dbReference>
<dbReference type="GO" id="GO:0003904">
    <property type="term" value="F:deoxyribodipyrimidine photo-lyase activity"/>
    <property type="evidence" value="ECO:0007669"/>
    <property type="project" value="UniProtKB-EC"/>
</dbReference>
<dbReference type="RefSeq" id="WP_126805659.1">
    <property type="nucleotide sequence ID" value="NZ_PIPP01000001.1"/>
</dbReference>
<evidence type="ECO:0000256" key="16">
    <source>
        <dbReference type="RuleBase" id="RU004182"/>
    </source>
</evidence>
<dbReference type="AlphaFoldDB" id="A0A432WXB9"/>
<evidence type="ECO:0000256" key="10">
    <source>
        <dbReference type="ARBA" id="ARBA00031671"/>
    </source>
</evidence>
<feature type="site" description="Electron transfer via tryptophanyl radical" evidence="15">
    <location>
        <position position="376"/>
    </location>
</feature>
<dbReference type="PROSITE" id="PS00691">
    <property type="entry name" value="DNA_PHOTOLYASES_1_2"/>
    <property type="match status" value="1"/>
</dbReference>
<dbReference type="SUPFAM" id="SSF52425">
    <property type="entry name" value="Cryptochrome/photolyase, N-terminal domain"/>
    <property type="match status" value="1"/>
</dbReference>
<dbReference type="GO" id="GO:0009416">
    <property type="term" value="P:response to light stimulus"/>
    <property type="evidence" value="ECO:0007669"/>
    <property type="project" value="TreeGrafter"/>
</dbReference>
<organism evidence="19 20">
    <name type="scientific">Aliidiomarina shirensis</name>
    <dbReference type="NCBI Taxonomy" id="1048642"/>
    <lineage>
        <taxon>Bacteria</taxon>
        <taxon>Pseudomonadati</taxon>
        <taxon>Pseudomonadota</taxon>
        <taxon>Gammaproteobacteria</taxon>
        <taxon>Alteromonadales</taxon>
        <taxon>Idiomarinaceae</taxon>
        <taxon>Aliidiomarina</taxon>
    </lineage>
</organism>
<evidence type="ECO:0000256" key="9">
    <source>
        <dbReference type="ARBA" id="ARBA00022991"/>
    </source>
</evidence>
<dbReference type="Proteomes" id="UP000286934">
    <property type="component" value="Unassembled WGS sequence"/>
</dbReference>
<dbReference type="PROSITE" id="PS50600">
    <property type="entry name" value="ULP_PROTEASE"/>
    <property type="match status" value="1"/>
</dbReference>
<evidence type="ECO:0000256" key="1">
    <source>
        <dbReference type="ARBA" id="ARBA00001932"/>
    </source>
</evidence>
<evidence type="ECO:0000256" key="6">
    <source>
        <dbReference type="ARBA" id="ARBA00022670"/>
    </source>
</evidence>
<comment type="function">
    <text evidence="12">Involved in repair of UV radiation-induced DNA damage. Catalyzes the light-dependent monomerization (300-600 nm) of cyclobutyl pyrimidine dimers (in cis-syn configuration), which are formed between adjacent bases on the same DNA strand upon exposure to ultraviolet radiation.</text>
</comment>
<dbReference type="Gene3D" id="1.10.579.10">
    <property type="entry name" value="DNA Cyclobutane Dipyrimidine Photolyase, subunit A, domain 3"/>
    <property type="match status" value="1"/>
</dbReference>
<dbReference type="EC" id="4.1.99.3" evidence="3"/>
<dbReference type="InterPro" id="IPR018394">
    <property type="entry name" value="DNA_photolyase_1_CS_C"/>
</dbReference>
<dbReference type="PRINTS" id="PR00147">
    <property type="entry name" value="DNAPHOTLYASE"/>
</dbReference>
<feature type="binding site" evidence="14">
    <location>
        <position position="237"/>
    </location>
    <ligand>
        <name>FAD</name>
        <dbReference type="ChEBI" id="CHEBI:57692"/>
    </ligand>
</feature>
<evidence type="ECO:0000259" key="17">
    <source>
        <dbReference type="PROSITE" id="PS50600"/>
    </source>
</evidence>
<dbReference type="SUPFAM" id="SSF48173">
    <property type="entry name" value="Cryptochrome/photolyase FAD-binding domain"/>
    <property type="match status" value="1"/>
</dbReference>
<dbReference type="InterPro" id="IPR036134">
    <property type="entry name" value="Crypto/Photolyase_FAD-like_sf"/>
</dbReference>
<keyword evidence="19" id="KW-0456">Lyase</keyword>
<keyword evidence="8 14" id="KW-0274">FAD</keyword>
<comment type="similarity">
    <text evidence="16">Belongs to the DNA photolyase family.</text>
</comment>
<feature type="domain" description="Ubiquitin-like protease family profile" evidence="17">
    <location>
        <begin position="1"/>
        <end position="93"/>
    </location>
</feature>
<dbReference type="GO" id="GO:0006508">
    <property type="term" value="P:proteolysis"/>
    <property type="evidence" value="ECO:0007669"/>
    <property type="project" value="UniProtKB-KW"/>
</dbReference>
<comment type="cofactor">
    <cofactor evidence="1">
        <name>(6R)-5,10-methylene-5,6,7,8-tetrahydrofolate</name>
        <dbReference type="ChEBI" id="CHEBI:15636"/>
    </cofactor>
</comment>
<keyword evidence="20" id="KW-1185">Reference proteome</keyword>
<feature type="domain" description="Photolyase/cryptochrome alpha/beta" evidence="18">
    <location>
        <begin position="1"/>
        <end position="137"/>
    </location>
</feature>
<reference evidence="20" key="1">
    <citation type="journal article" date="2018" name="Front. Microbiol.">
        <title>Genome-Based Analysis Reveals the Taxonomy and Diversity of the Family Idiomarinaceae.</title>
        <authorList>
            <person name="Liu Y."/>
            <person name="Lai Q."/>
            <person name="Shao Z."/>
        </authorList>
    </citation>
    <scope>NUCLEOTIDE SEQUENCE [LARGE SCALE GENOMIC DNA]</scope>
    <source>
        <strain evidence="20">AIS</strain>
    </source>
</reference>
<evidence type="ECO:0000256" key="5">
    <source>
        <dbReference type="ARBA" id="ARBA00022630"/>
    </source>
</evidence>
<comment type="similarity">
    <text evidence="2">Belongs to the DNA photolyase class-1 family.</text>
</comment>
<dbReference type="GO" id="GO:0003677">
    <property type="term" value="F:DNA binding"/>
    <property type="evidence" value="ECO:0007669"/>
    <property type="project" value="TreeGrafter"/>
</dbReference>
<keyword evidence="9 16" id="KW-0157">Chromophore</keyword>
<dbReference type="OrthoDB" id="9772484at2"/>
<dbReference type="Gene3D" id="3.40.50.620">
    <property type="entry name" value="HUPs"/>
    <property type="match status" value="1"/>
</dbReference>
<feature type="binding site" evidence="14">
    <location>
        <begin position="291"/>
        <end position="298"/>
    </location>
    <ligand>
        <name>FAD</name>
        <dbReference type="ChEBI" id="CHEBI:57692"/>
    </ligand>
</feature>
<evidence type="ECO:0000256" key="12">
    <source>
        <dbReference type="ARBA" id="ARBA00059220"/>
    </source>
</evidence>
<keyword evidence="6" id="KW-0645">Protease</keyword>
<dbReference type="InterPro" id="IPR002081">
    <property type="entry name" value="Cryptochrome/DNA_photolyase_1"/>
</dbReference>
<dbReference type="GO" id="GO:0000719">
    <property type="term" value="P:photoreactive repair"/>
    <property type="evidence" value="ECO:0007669"/>
    <property type="project" value="UniProtKB-ARBA"/>
</dbReference>
<comment type="caution">
    <text evidence="19">The sequence shown here is derived from an EMBL/GenBank/DDBJ whole genome shotgun (WGS) entry which is preliminary data.</text>
</comment>